<gene>
    <name evidence="3" type="ORF">NIES267_10290</name>
</gene>
<dbReference type="InterPro" id="IPR038081">
    <property type="entry name" value="CalX-like_sf"/>
</dbReference>
<dbReference type="Gene3D" id="2.60.40.2030">
    <property type="match status" value="2"/>
</dbReference>
<feature type="region of interest" description="Disordered" evidence="1">
    <location>
        <begin position="1339"/>
        <end position="1368"/>
    </location>
</feature>
<dbReference type="OrthoDB" id="466259at2"/>
<name>A0A1Z4LJZ2_9CYAN</name>
<proteinExistence type="predicted"/>
<dbReference type="EMBL" id="AP018227">
    <property type="protein sequence ID" value="BAY81552.1"/>
    <property type="molecule type" value="Genomic_DNA"/>
</dbReference>
<dbReference type="InterPro" id="IPR025592">
    <property type="entry name" value="DUF4347"/>
</dbReference>
<sequence length="2792" mass="294343">MITNPTSTVIFVDSNVADYQSLANSVEPGTEVVVLDSNRNGIEQITEVLANYDNLDSVQILSHGDSAALQLGNGSLDNNNIESYENQLQQWGKALSENGDILLYGCNVAEGEPGQAFINRLGEITAADIAASEDLTGSSNLRGDWVLEATTGFIEAPLAFQVEAMSAFNSVLQTFVVTNNNDSGEGSLRKAILDAENNSNSGTIDIIEINEGLTINLADSLPTISEDVEIRGNGAVINGLNRHQIVAINGKDDTQVIFSNLSLTNGRVRGSTGQRGGGGGLGAGGALFINNGTVIANDVNFTGNIAAGGNSIFGARGGSAERTGENGGFGGIVNLTGTAFADPTLANGGRGGARGRRNGESGRSGTSGQDGSFGNGGGSGGGGGGGESGGLQEGKGGFGGDGGDGGFGAGGGAGGGAGSNPNRRRRRRTALGGDGGDGGAFGGDGGDGVDVAPNGSRGPGVRGGGGAGLGGAIFVNQGADLILLNSNFSDNSATGGTGANNGQAKGRDIFVRDNASVSRANTNVATGNNLDNGRVFGDISNFILPTINIAPVNNLSESNPDTGGSFNLSLNRALPVDLVVNYTIAGTAINGEDFEIPSSVTIPAGDRTGSINAEVIDDRIFDPGENIIVTLEDSPLYNLGASISAELSIVDDEPDISLDGTDAVEGESNGQFIFNLNPNAPEGRSLSFSITGGTAELDTDYRLLNADDEPIVPDEAGNFSLDISGEEQVVVKLDATGITGGIPDFDDSIAEGNETVEITLNPDEEYGGGGNTITANIVDNDSPPTIDVVAGDNATEENSTPGVFQLNFSNPLLSNGTENDDEDAVFNFTIGGDATRGEDYKLVLVANNTEQDIIGNSFSLPEGTTTATIEVRPVDENNQEVNENVTFDLNEGEGYELGETSAEIIIEDSGRNDADNVVGVQIIESQGSTNLIEGQTTDNYTIELTSQPTSDVTINFATDATQVENIDPITFTPENFNIRQNVTVVSVDDDIATEDRTVTISHTATSDDAAYQGIAINEVTANITENDVPGIVIGNGNNFTVAEGEAGQTYTIALATQPTADVTISFGISEDIEAITPITFTPDNFATPQEITVTAAIDNDVEPTEFQNITHILESNDPVYNGLSVQPLPIAINELSFDNIETAGGLNNALNSIQDSLDAQFRAIELPFIGSLETLAPDLIGSFQASLINRVQTGGVLDVNKLSGLIEETIAEILEVDVEVRQNLSEEEATFDISVAKEFNLGDIDLDADLGLPGLGIDVDGSVDLNFDYQFDLGFGINQEFGFFIDTEKTNFTAGIDLGLSDDFQATGNLGFLELDLVNDEENPTAVSADFTLGLNDIDNEDANNEDLNNTENSNNTENADNEEDVDGDRLTSTELRNASFDDISNLFNPSASATANLGLKAVTSIQADTAFPSINFDLAGEFGSFTFEDGEAVGDFSPTIAFNNVQLDLGSFLSDFARPVVGNINSIIDPFRPIVDFLNTDTAILNDLRIADGFDSNGNGEISVIELAFGLAELTGNAPNVNFQEAFNQITELVALSDALNESIAGDEGILIDVGSYELGNFDASNPDADPTEVEAEQTASAATLEQQLDDAPDAGSGGIQKANTNRILRNNNFDIPLISNPFSAIDLLLGKDVALFTYDLPALEVGFDVEQTFPIFGPISALLEGDFNVALDLAFGFDTFGFNQWSANNFDPLESFRVLDGFFVSDRENPDGTGEDVDELVATATIAAGLGVDLVALSGFLKGGLEGIIGLDLIDGGEINGTDDGRLRASEIFSRITTPFELFQLNGIVNAFLGAEVKLFRRTVFEQRIATFPLAEFSVGGKGNSFSSVLDGVISGGTVFFDANFNGIQDPNEPFTFSNADGSYDLDIPFSPFDLNSNGIIDPEEGRVVIVNGIDISTSLPQTAPIITTPNATVATPLTSLTSEIAKPDLDAAQAEVINAFGLPENSDLYNDDPETAELSVLGLQSQLQNLIILTTQTIAATAFTGQAINNSNILTQDGLIYLDNNNNQQFDDGDLEVLLNENGDRFFDANDNGELDDNEVSSTVNEAEIASAILQGIVERVNSGETPVLSDTDTVTAIINQALAFAISEDPNINLDETAIANLTATIVENNLAIENILGKTFLSEAEQRQQITQEYVFIDVNNNGIQDSDEPSSLVDETGGDELDITPFDTNENGQLDVRVVVEGASPDFVFVDSNANGEFDADEPFSVVNPSGDNDLEIDFIDNNGNGVQDENESFLITSPLNPDGTEVAISPFDLNENGVLELGEDDNNNGILDPGEDDNENGILELNELGQVVLQGTPVDQWSFVDSNGDGEFNRGELFSPVFDDGTDALDAFVEPAKLYVDVAKSPELAGGFQHLVINPLATISRLKAESTDTTVAQNRVKSALGLPEDVDLLNFDALQAASDDDPNWLEVYAAQVQVQNTLVQIEAVTGVDETEIVEVLSNEIANSENLDLSDSTQVEGIISELAPELAENTVDGAAEIITESNERIDNIAADGTIVDREKSIEIVQVQQVAQSDDPEGTVEDLVELGTNSGNITAIVDENTGEELTAQIESAEEIDPTTRPDFSNSRPIAEPDSVTIDIDTSVTIDVLSNDSDPDNDAIEIVDIFASDNAEVVINPENTLTYTPNDGFTGEDIIFYAIQDSNGNVDNNIVNLRVRNEIVVSESDTNIQGTEQADDIIGNSQGNIITGLGGRDLFIYNEIGDNPDTITDFVLGEDKIVLTNLLANTDFQGNNPIADDFVQFNASGSDTVLSIDSDGLGNLQPQALLIVQNVAVEDLNNSNNFEF</sequence>
<protein>
    <recommendedName>
        <fullName evidence="2">DUF4347 domain-containing protein</fullName>
    </recommendedName>
</protein>
<feature type="compositionally biased region" description="Low complexity" evidence="1">
    <location>
        <begin position="361"/>
        <end position="370"/>
    </location>
</feature>
<dbReference type="Gene3D" id="2.60.40.2810">
    <property type="match status" value="1"/>
</dbReference>
<reference evidence="3 4" key="1">
    <citation type="submission" date="2017-06" db="EMBL/GenBank/DDBJ databases">
        <title>Genome sequencing of cyanobaciteial culture collection at National Institute for Environmental Studies (NIES).</title>
        <authorList>
            <person name="Hirose Y."/>
            <person name="Shimura Y."/>
            <person name="Fujisawa T."/>
            <person name="Nakamura Y."/>
            <person name="Kawachi M."/>
        </authorList>
    </citation>
    <scope>NUCLEOTIDE SEQUENCE [LARGE SCALE GENOMIC DNA]</scope>
    <source>
        <strain evidence="3 4">NIES-267</strain>
    </source>
</reference>
<dbReference type="SUPFAM" id="SSF51120">
    <property type="entry name" value="beta-Roll"/>
    <property type="match status" value="1"/>
</dbReference>
<evidence type="ECO:0000256" key="1">
    <source>
        <dbReference type="SAM" id="MobiDB-lite"/>
    </source>
</evidence>
<dbReference type="InterPro" id="IPR018247">
    <property type="entry name" value="EF_Hand_1_Ca_BS"/>
</dbReference>
<organism evidence="3 4">
    <name type="scientific">Calothrix parasitica NIES-267</name>
    <dbReference type="NCBI Taxonomy" id="1973488"/>
    <lineage>
        <taxon>Bacteria</taxon>
        <taxon>Bacillati</taxon>
        <taxon>Cyanobacteriota</taxon>
        <taxon>Cyanophyceae</taxon>
        <taxon>Nostocales</taxon>
        <taxon>Calotrichaceae</taxon>
        <taxon>Calothrix</taxon>
    </lineage>
</organism>
<feature type="compositionally biased region" description="Low complexity" evidence="1">
    <location>
        <begin position="1346"/>
        <end position="1359"/>
    </location>
</feature>
<dbReference type="Pfam" id="PF17963">
    <property type="entry name" value="Big_9"/>
    <property type="match status" value="1"/>
</dbReference>
<feature type="region of interest" description="Disordered" evidence="1">
    <location>
        <begin position="340"/>
        <end position="463"/>
    </location>
</feature>
<feature type="compositionally biased region" description="Gly residues" evidence="1">
    <location>
        <begin position="371"/>
        <end position="418"/>
    </location>
</feature>
<feature type="domain" description="DUF4347" evidence="2">
    <location>
        <begin position="9"/>
        <end position="172"/>
    </location>
</feature>
<dbReference type="InterPro" id="IPR011049">
    <property type="entry name" value="Serralysin-like_metalloprot_C"/>
</dbReference>
<evidence type="ECO:0000313" key="4">
    <source>
        <dbReference type="Proteomes" id="UP000218418"/>
    </source>
</evidence>
<feature type="compositionally biased region" description="Gly residues" evidence="1">
    <location>
        <begin position="432"/>
        <end position="448"/>
    </location>
</feature>
<dbReference type="SUPFAM" id="SSF141072">
    <property type="entry name" value="CalX-like"/>
    <property type="match status" value="3"/>
</dbReference>
<dbReference type="Pfam" id="PF14252">
    <property type="entry name" value="DUF4347"/>
    <property type="match status" value="1"/>
</dbReference>
<keyword evidence="4" id="KW-1185">Reference proteome</keyword>
<accession>A0A1Z4LJZ2</accession>
<evidence type="ECO:0000313" key="3">
    <source>
        <dbReference type="EMBL" id="BAY81552.1"/>
    </source>
</evidence>
<evidence type="ECO:0000259" key="2">
    <source>
        <dbReference type="Pfam" id="PF14252"/>
    </source>
</evidence>
<dbReference type="PROSITE" id="PS00018">
    <property type="entry name" value="EF_HAND_1"/>
    <property type="match status" value="3"/>
</dbReference>
<dbReference type="SUPFAM" id="SSF117074">
    <property type="entry name" value="Hypothetical protein PA1324"/>
    <property type="match status" value="1"/>
</dbReference>
<dbReference type="Proteomes" id="UP000218418">
    <property type="component" value="Chromosome"/>
</dbReference>